<dbReference type="Proteomes" id="UP001055879">
    <property type="component" value="Linkage Group LG09"/>
</dbReference>
<dbReference type="EMBL" id="CM042055">
    <property type="protein sequence ID" value="KAI3701527.1"/>
    <property type="molecule type" value="Genomic_DNA"/>
</dbReference>
<organism evidence="1 2">
    <name type="scientific">Arctium lappa</name>
    <name type="common">Greater burdock</name>
    <name type="synonym">Lappa major</name>
    <dbReference type="NCBI Taxonomy" id="4217"/>
    <lineage>
        <taxon>Eukaryota</taxon>
        <taxon>Viridiplantae</taxon>
        <taxon>Streptophyta</taxon>
        <taxon>Embryophyta</taxon>
        <taxon>Tracheophyta</taxon>
        <taxon>Spermatophyta</taxon>
        <taxon>Magnoliopsida</taxon>
        <taxon>eudicotyledons</taxon>
        <taxon>Gunneridae</taxon>
        <taxon>Pentapetalae</taxon>
        <taxon>asterids</taxon>
        <taxon>campanulids</taxon>
        <taxon>Asterales</taxon>
        <taxon>Asteraceae</taxon>
        <taxon>Carduoideae</taxon>
        <taxon>Cardueae</taxon>
        <taxon>Arctiinae</taxon>
        <taxon>Arctium</taxon>
    </lineage>
</organism>
<reference evidence="1 2" key="2">
    <citation type="journal article" date="2022" name="Mol. Ecol. Resour.">
        <title>The genomes of chicory, endive, great burdock and yacon provide insights into Asteraceae paleo-polyploidization history and plant inulin production.</title>
        <authorList>
            <person name="Fan W."/>
            <person name="Wang S."/>
            <person name="Wang H."/>
            <person name="Wang A."/>
            <person name="Jiang F."/>
            <person name="Liu H."/>
            <person name="Zhao H."/>
            <person name="Xu D."/>
            <person name="Zhang Y."/>
        </authorList>
    </citation>
    <scope>NUCLEOTIDE SEQUENCE [LARGE SCALE GENOMIC DNA]</scope>
    <source>
        <strain evidence="2">cv. Niubang</strain>
    </source>
</reference>
<reference evidence="2" key="1">
    <citation type="journal article" date="2022" name="Mol. Ecol. Resour.">
        <title>The genomes of chicory, endive, great burdock and yacon provide insights into Asteraceae palaeo-polyploidization history and plant inulin production.</title>
        <authorList>
            <person name="Fan W."/>
            <person name="Wang S."/>
            <person name="Wang H."/>
            <person name="Wang A."/>
            <person name="Jiang F."/>
            <person name="Liu H."/>
            <person name="Zhao H."/>
            <person name="Xu D."/>
            <person name="Zhang Y."/>
        </authorList>
    </citation>
    <scope>NUCLEOTIDE SEQUENCE [LARGE SCALE GENOMIC DNA]</scope>
    <source>
        <strain evidence="2">cv. Niubang</strain>
    </source>
</reference>
<gene>
    <name evidence="1" type="ORF">L6452_26683</name>
</gene>
<sequence>MASSTIKEGDTKLGFAIGRTEEGFIHVTSVIEDDQDSPSTRSGLSNLYMEAKRARKLLVISRISNQNCSQHRFHRR</sequence>
<evidence type="ECO:0000313" key="2">
    <source>
        <dbReference type="Proteomes" id="UP001055879"/>
    </source>
</evidence>
<comment type="caution">
    <text evidence="1">The sequence shown here is derived from an EMBL/GenBank/DDBJ whole genome shotgun (WGS) entry which is preliminary data.</text>
</comment>
<proteinExistence type="predicted"/>
<keyword evidence="2" id="KW-1185">Reference proteome</keyword>
<evidence type="ECO:0000313" key="1">
    <source>
        <dbReference type="EMBL" id="KAI3701527.1"/>
    </source>
</evidence>
<accession>A0ACB8ZU41</accession>
<protein>
    <submittedName>
        <fullName evidence="1">Uncharacterized protein</fullName>
    </submittedName>
</protein>
<name>A0ACB8ZU41_ARCLA</name>